<proteinExistence type="predicted"/>
<sequence length="270" mass="30496">MADGAMCEYRLSQEQIDSYRTDGFLKIADIFTAEQAERIVEEVRHIQTWPDAPGKWMNYYERSPSTGDLLLCRTENFTPYNDYIRGVVTSPCIMDLLEQLTGEPYVLFKEKINAKLAGGQGFRPHQDAPAFSHAGPATHITILFTVDGSYIENGCLHVVPGSHADECIIPHHENGAINEEWCAAQEWVPVECDSGDILIFGSYLAHKSGPNMSDVSRANLYMTYNPLAEGDMRDEYYATKRREFPPLNERDPDKDYAEAAKKFNFANPIL</sequence>
<evidence type="ECO:0000313" key="1">
    <source>
        <dbReference type="EMBL" id="KAJ2804042.1"/>
    </source>
</evidence>
<gene>
    <name evidence="1" type="ORF">H4R21_001795</name>
</gene>
<accession>A0ACC1LAK8</accession>
<evidence type="ECO:0000313" key="2">
    <source>
        <dbReference type="Proteomes" id="UP001140087"/>
    </source>
</evidence>
<comment type="caution">
    <text evidence="1">The sequence shown here is derived from an EMBL/GenBank/DDBJ whole genome shotgun (WGS) entry which is preliminary data.</text>
</comment>
<organism evidence="1 2">
    <name type="scientific">Coemansia helicoidea</name>
    <dbReference type="NCBI Taxonomy" id="1286919"/>
    <lineage>
        <taxon>Eukaryota</taxon>
        <taxon>Fungi</taxon>
        <taxon>Fungi incertae sedis</taxon>
        <taxon>Zoopagomycota</taxon>
        <taxon>Kickxellomycotina</taxon>
        <taxon>Kickxellomycetes</taxon>
        <taxon>Kickxellales</taxon>
        <taxon>Kickxellaceae</taxon>
        <taxon>Coemansia</taxon>
    </lineage>
</organism>
<keyword evidence="2" id="KW-1185">Reference proteome</keyword>
<dbReference type="Proteomes" id="UP001140087">
    <property type="component" value="Unassembled WGS sequence"/>
</dbReference>
<name>A0ACC1LAK8_9FUNG</name>
<protein>
    <submittedName>
        <fullName evidence="1">Uncharacterized protein</fullName>
    </submittedName>
</protein>
<reference evidence="1" key="1">
    <citation type="submission" date="2022-07" db="EMBL/GenBank/DDBJ databases">
        <title>Phylogenomic reconstructions and comparative analyses of Kickxellomycotina fungi.</title>
        <authorList>
            <person name="Reynolds N.K."/>
            <person name="Stajich J.E."/>
            <person name="Barry K."/>
            <person name="Grigoriev I.V."/>
            <person name="Crous P."/>
            <person name="Smith M.E."/>
        </authorList>
    </citation>
    <scope>NUCLEOTIDE SEQUENCE</scope>
    <source>
        <strain evidence="1">BCRC 34780</strain>
    </source>
</reference>
<dbReference type="EMBL" id="JANBUN010000403">
    <property type="protein sequence ID" value="KAJ2804042.1"/>
    <property type="molecule type" value="Genomic_DNA"/>
</dbReference>